<reference evidence="4" key="1">
    <citation type="submission" date="2022-11" db="EMBL/GenBank/DDBJ databases">
        <title>Centuries of genome instability and evolution in soft-shell clam transmissible cancer (bioRxiv).</title>
        <authorList>
            <person name="Hart S.F.M."/>
            <person name="Yonemitsu M.A."/>
            <person name="Giersch R.M."/>
            <person name="Beal B.F."/>
            <person name="Arriagada G."/>
            <person name="Davis B.W."/>
            <person name="Ostrander E.A."/>
            <person name="Goff S.P."/>
            <person name="Metzger M.J."/>
        </authorList>
    </citation>
    <scope>NUCLEOTIDE SEQUENCE</scope>
    <source>
        <strain evidence="4">MELC-2E11</strain>
        <tissue evidence="4">Siphon/mantle</tissue>
    </source>
</reference>
<organism evidence="4 5">
    <name type="scientific">Mya arenaria</name>
    <name type="common">Soft-shell clam</name>
    <dbReference type="NCBI Taxonomy" id="6604"/>
    <lineage>
        <taxon>Eukaryota</taxon>
        <taxon>Metazoa</taxon>
        <taxon>Spiralia</taxon>
        <taxon>Lophotrochozoa</taxon>
        <taxon>Mollusca</taxon>
        <taxon>Bivalvia</taxon>
        <taxon>Autobranchia</taxon>
        <taxon>Heteroconchia</taxon>
        <taxon>Euheterodonta</taxon>
        <taxon>Imparidentia</taxon>
        <taxon>Neoheterodontei</taxon>
        <taxon>Myida</taxon>
        <taxon>Myoidea</taxon>
        <taxon>Myidae</taxon>
        <taxon>Mya</taxon>
    </lineage>
</organism>
<feature type="domain" description="Guanylate cyclase" evidence="3">
    <location>
        <begin position="137"/>
        <end position="265"/>
    </location>
</feature>
<dbReference type="Pfam" id="PF00211">
    <property type="entry name" value="Guanylate_cyc"/>
    <property type="match status" value="1"/>
</dbReference>
<dbReference type="CDD" id="cd07302">
    <property type="entry name" value="CHD"/>
    <property type="match status" value="1"/>
</dbReference>
<dbReference type="Gene3D" id="3.30.70.1230">
    <property type="entry name" value="Nucleotide cyclase"/>
    <property type="match status" value="1"/>
</dbReference>
<sequence length="398" mass="44069">MFLLRDRGFYAYMASPAAHCWADLENRKLKLSDIPMWDVTRDFLVANLEYRKCIETNVRASLSGSQTDGRRISVSGARRGSLGDEAAIRDRISRLQSEAEKERRKNEALYSAFLPKDAIDLVNGGLVPYGDFQPQVTALFCDVVKFLPIVAKSSPQDVIGMLDAMYTTFDKITRVHDTYRVESIGDAYLVIAGTGNQKEHHAERVANTALGMLLAARNIKAPPDNISVTLRIGIHTGSLVTGVLGNRLPRFVVMGETTVVASKLESHSEPGKIHVSPTTQTILKDKGYQFEARGKIDLRGYGPLETYFLVKNDLFSDEELIGRSHGNQEVTYINEGKVEATFAKQNKVHPLTTSPPSGVLLYLRYRLTPGLSLTTLMGVGASRQLTGESEDTIIEFKK</sequence>
<keyword evidence="5" id="KW-1185">Reference proteome</keyword>
<evidence type="ECO:0000313" key="5">
    <source>
        <dbReference type="Proteomes" id="UP001164746"/>
    </source>
</evidence>
<dbReference type="PROSITE" id="PS50125">
    <property type="entry name" value="GUANYLATE_CYCLASE_2"/>
    <property type="match status" value="1"/>
</dbReference>
<dbReference type="SUPFAM" id="SSF55073">
    <property type="entry name" value="Nucleotide cyclase"/>
    <property type="match status" value="1"/>
</dbReference>
<evidence type="ECO:0000313" key="4">
    <source>
        <dbReference type="EMBL" id="WAR27242.1"/>
    </source>
</evidence>
<dbReference type="Proteomes" id="UP001164746">
    <property type="component" value="Chromosome 15"/>
</dbReference>
<dbReference type="SMART" id="SM00044">
    <property type="entry name" value="CYCc"/>
    <property type="match status" value="1"/>
</dbReference>
<evidence type="ECO:0000259" key="3">
    <source>
        <dbReference type="PROSITE" id="PS50125"/>
    </source>
</evidence>
<keyword evidence="1" id="KW-0456">Lyase</keyword>
<gene>
    <name evidence="4" type="ORF">MAR_012946</name>
</gene>
<evidence type="ECO:0000256" key="2">
    <source>
        <dbReference type="SAM" id="Coils"/>
    </source>
</evidence>
<dbReference type="EMBL" id="CP111026">
    <property type="protein sequence ID" value="WAR27242.1"/>
    <property type="molecule type" value="Genomic_DNA"/>
</dbReference>
<accession>A0ABY7G033</accession>
<feature type="coiled-coil region" evidence="2">
    <location>
        <begin position="85"/>
        <end position="112"/>
    </location>
</feature>
<dbReference type="PANTHER" id="PTHR45655:SF13">
    <property type="entry name" value="SOLUBLE GUANYLATE CYCLASE GCY-32-RELATED"/>
    <property type="match status" value="1"/>
</dbReference>
<evidence type="ECO:0000256" key="1">
    <source>
        <dbReference type="ARBA" id="ARBA00023239"/>
    </source>
</evidence>
<dbReference type="InterPro" id="IPR029787">
    <property type="entry name" value="Nucleotide_cyclase"/>
</dbReference>
<dbReference type="PANTHER" id="PTHR45655">
    <property type="entry name" value="GUANYLATE CYCLASE SOLUBLE SUBUNIT BETA-2"/>
    <property type="match status" value="1"/>
</dbReference>
<protein>
    <submittedName>
        <fullName evidence="4">GCYB2-like protein</fullName>
    </submittedName>
</protein>
<name>A0ABY7G033_MYAAR</name>
<proteinExistence type="predicted"/>
<keyword evidence="2" id="KW-0175">Coiled coil</keyword>
<dbReference type="InterPro" id="IPR001054">
    <property type="entry name" value="A/G_cyclase"/>
</dbReference>